<evidence type="ECO:0008006" key="4">
    <source>
        <dbReference type="Google" id="ProtNLM"/>
    </source>
</evidence>
<keyword evidence="1" id="KW-0812">Transmembrane</keyword>
<keyword evidence="1" id="KW-0472">Membrane</keyword>
<dbReference type="RefSeq" id="WP_380640158.1">
    <property type="nucleotide sequence ID" value="NZ_JBHSQO010000039.1"/>
</dbReference>
<keyword evidence="1" id="KW-1133">Transmembrane helix</keyword>
<dbReference type="EMBL" id="JBHSQO010000039">
    <property type="protein sequence ID" value="MFC6093207.1"/>
    <property type="molecule type" value="Genomic_DNA"/>
</dbReference>
<evidence type="ECO:0000313" key="2">
    <source>
        <dbReference type="EMBL" id="MFC6093207.1"/>
    </source>
</evidence>
<keyword evidence="3" id="KW-1185">Reference proteome</keyword>
<organism evidence="2 3">
    <name type="scientific">Saccharothrix lopnurensis</name>
    <dbReference type="NCBI Taxonomy" id="1670621"/>
    <lineage>
        <taxon>Bacteria</taxon>
        <taxon>Bacillati</taxon>
        <taxon>Actinomycetota</taxon>
        <taxon>Actinomycetes</taxon>
        <taxon>Pseudonocardiales</taxon>
        <taxon>Pseudonocardiaceae</taxon>
        <taxon>Saccharothrix</taxon>
    </lineage>
</organism>
<evidence type="ECO:0000256" key="1">
    <source>
        <dbReference type="SAM" id="Phobius"/>
    </source>
</evidence>
<reference evidence="3" key="1">
    <citation type="journal article" date="2019" name="Int. J. Syst. Evol. Microbiol.">
        <title>The Global Catalogue of Microorganisms (GCM) 10K type strain sequencing project: providing services to taxonomists for standard genome sequencing and annotation.</title>
        <authorList>
            <consortium name="The Broad Institute Genomics Platform"/>
            <consortium name="The Broad Institute Genome Sequencing Center for Infectious Disease"/>
            <person name="Wu L."/>
            <person name="Ma J."/>
        </authorList>
    </citation>
    <scope>NUCLEOTIDE SEQUENCE [LARGE SCALE GENOMIC DNA]</scope>
    <source>
        <strain evidence="3">CGMCC 4.7246</strain>
    </source>
</reference>
<sequence length="75" mass="7930">MARVLDRCTPRPIAAQPTARLAFAACFLTAVLCAGVAKEFPRPAPGTGGTLPLLALLVFLCVRLVVNRNGARRTP</sequence>
<accession>A0ABW1PEA4</accession>
<gene>
    <name evidence="2" type="ORF">ACFP3R_28380</name>
</gene>
<comment type="caution">
    <text evidence="2">The sequence shown here is derived from an EMBL/GenBank/DDBJ whole genome shotgun (WGS) entry which is preliminary data.</text>
</comment>
<proteinExistence type="predicted"/>
<evidence type="ECO:0000313" key="3">
    <source>
        <dbReference type="Proteomes" id="UP001596220"/>
    </source>
</evidence>
<feature type="transmembrane region" description="Helical" evidence="1">
    <location>
        <begin position="47"/>
        <end position="66"/>
    </location>
</feature>
<dbReference type="Proteomes" id="UP001596220">
    <property type="component" value="Unassembled WGS sequence"/>
</dbReference>
<protein>
    <recommendedName>
        <fullName evidence="4">MYXO-CTERM domain-containing protein</fullName>
    </recommendedName>
</protein>
<name>A0ABW1PEA4_9PSEU</name>